<feature type="domain" description="Glycosyl transferase family 1" evidence="2">
    <location>
        <begin position="244"/>
        <end position="402"/>
    </location>
</feature>
<dbReference type="InterPro" id="IPR001296">
    <property type="entry name" value="Glyco_trans_1"/>
</dbReference>
<dbReference type="PANTHER" id="PTHR12526:SF627">
    <property type="entry name" value="D-RHAMNOSYLTRANSFERASE WBPZ"/>
    <property type="match status" value="1"/>
</dbReference>
<dbReference type="Proteomes" id="UP000774570">
    <property type="component" value="Unassembled WGS sequence"/>
</dbReference>
<evidence type="ECO:0000259" key="2">
    <source>
        <dbReference type="Pfam" id="PF00534"/>
    </source>
</evidence>
<dbReference type="Gene3D" id="3.40.50.2000">
    <property type="entry name" value="Glycogen Phosphorylase B"/>
    <property type="match status" value="2"/>
</dbReference>
<keyword evidence="4" id="KW-1185">Reference proteome</keyword>
<keyword evidence="1" id="KW-0808">Transferase</keyword>
<evidence type="ECO:0000256" key="1">
    <source>
        <dbReference type="ARBA" id="ARBA00022679"/>
    </source>
</evidence>
<sequence length="428" mass="46005">MPGGRTRRGRLVPAAAKRAAHRGARRTVLAALAVLARTAPGPRPGRRLKVRILLHHAYGTGGTVRTVLNLAGYLARHHDVEIVSVVRTRPEAFYPIPPGVAVRFCDDRTGPRGRLARLLSRLPSVLTPAAENSFGKVSLWTDLALLRALAGPAPDVLIGTRPALNLLLPRVARRGTATIAQDHLNLGSYRPALRREIVRDYRRLGVLAALTEASRAEYAAALDGAPVRIVRIPNALPDLPGGPSPRDRRVVLAAGRLVRQKGFDLLIRAFAPLAAEHPDWTLRVFGSGVRHARLSRQIADLGLAGRVELLPRTADLAGEMTRAAVYALSSRHEGMPMVILEAMHQGLPVVAFDCPTGPAELITHGVDGLLVPPADIAALTRALGAVMADAALRDRLGERARHSAGEYRLDRVGPAWLRLLAEAGGGRR</sequence>
<dbReference type="PANTHER" id="PTHR12526">
    <property type="entry name" value="GLYCOSYLTRANSFERASE"/>
    <property type="match status" value="1"/>
</dbReference>
<protein>
    <submittedName>
        <fullName evidence="3">Glycosyltransferase family 4 protein</fullName>
    </submittedName>
</protein>
<comment type="caution">
    <text evidence="3">The sequence shown here is derived from an EMBL/GenBank/DDBJ whole genome shotgun (WGS) entry which is preliminary data.</text>
</comment>
<proteinExistence type="predicted"/>
<evidence type="ECO:0000313" key="4">
    <source>
        <dbReference type="Proteomes" id="UP000774570"/>
    </source>
</evidence>
<dbReference type="SUPFAM" id="SSF53756">
    <property type="entry name" value="UDP-Glycosyltransferase/glycogen phosphorylase"/>
    <property type="match status" value="1"/>
</dbReference>
<accession>A0ABS7G3H8</accession>
<dbReference type="EMBL" id="JAIBOA010000030">
    <property type="protein sequence ID" value="MBW8487096.1"/>
    <property type="molecule type" value="Genomic_DNA"/>
</dbReference>
<organism evidence="3 4">
    <name type="scientific">Actinomadura parmotrematis</name>
    <dbReference type="NCBI Taxonomy" id="2864039"/>
    <lineage>
        <taxon>Bacteria</taxon>
        <taxon>Bacillati</taxon>
        <taxon>Actinomycetota</taxon>
        <taxon>Actinomycetes</taxon>
        <taxon>Streptosporangiales</taxon>
        <taxon>Thermomonosporaceae</taxon>
        <taxon>Actinomadura</taxon>
    </lineage>
</organism>
<dbReference type="CDD" id="cd03820">
    <property type="entry name" value="GT4_AmsD-like"/>
    <property type="match status" value="1"/>
</dbReference>
<reference evidence="3 4" key="1">
    <citation type="submission" date="2021-07" db="EMBL/GenBank/DDBJ databases">
        <title>Actinomadura sp. PM05-2 isolated from lichen.</title>
        <authorList>
            <person name="Somphong A."/>
            <person name="Phongsopitanun W."/>
            <person name="Tanasupawat S."/>
            <person name="Peongsungnone V."/>
        </authorList>
    </citation>
    <scope>NUCLEOTIDE SEQUENCE [LARGE SCALE GENOMIC DNA]</scope>
    <source>
        <strain evidence="3 4">PM05-2</strain>
    </source>
</reference>
<gene>
    <name evidence="3" type="ORF">K1Y72_32345</name>
</gene>
<evidence type="ECO:0000313" key="3">
    <source>
        <dbReference type="EMBL" id="MBW8487096.1"/>
    </source>
</evidence>
<dbReference type="Pfam" id="PF00534">
    <property type="entry name" value="Glycos_transf_1"/>
    <property type="match status" value="1"/>
</dbReference>
<name>A0ABS7G3H8_9ACTN</name>